<keyword evidence="2" id="KW-1185">Reference proteome</keyword>
<name>A0A319BWH8_9EURO</name>
<evidence type="ECO:0000313" key="2">
    <source>
        <dbReference type="Proteomes" id="UP000248340"/>
    </source>
</evidence>
<evidence type="ECO:0000313" key="1">
    <source>
        <dbReference type="EMBL" id="PYH76577.1"/>
    </source>
</evidence>
<organism evidence="1 2">
    <name type="scientific">Aspergillus uvarum CBS 121591</name>
    <dbReference type="NCBI Taxonomy" id="1448315"/>
    <lineage>
        <taxon>Eukaryota</taxon>
        <taxon>Fungi</taxon>
        <taxon>Dikarya</taxon>
        <taxon>Ascomycota</taxon>
        <taxon>Pezizomycotina</taxon>
        <taxon>Eurotiomycetes</taxon>
        <taxon>Eurotiomycetidae</taxon>
        <taxon>Eurotiales</taxon>
        <taxon>Aspergillaceae</taxon>
        <taxon>Aspergillus</taxon>
        <taxon>Aspergillus subgen. Circumdati</taxon>
    </lineage>
</organism>
<dbReference type="VEuPathDB" id="FungiDB:BO82DRAFT_202807"/>
<dbReference type="Proteomes" id="UP000248340">
    <property type="component" value="Unassembled WGS sequence"/>
</dbReference>
<dbReference type="GeneID" id="37133363"/>
<reference evidence="1 2" key="1">
    <citation type="submission" date="2016-12" db="EMBL/GenBank/DDBJ databases">
        <title>The genomes of Aspergillus section Nigri reveals drivers in fungal speciation.</title>
        <authorList>
            <consortium name="DOE Joint Genome Institute"/>
            <person name="Vesth T.C."/>
            <person name="Nybo J."/>
            <person name="Theobald S."/>
            <person name="Brandl J."/>
            <person name="Frisvad J.C."/>
            <person name="Nielsen K.F."/>
            <person name="Lyhne E.K."/>
            <person name="Kogle M.E."/>
            <person name="Kuo A."/>
            <person name="Riley R."/>
            <person name="Clum A."/>
            <person name="Nolan M."/>
            <person name="Lipzen A."/>
            <person name="Salamov A."/>
            <person name="Henrissat B."/>
            <person name="Wiebenga A."/>
            <person name="De Vries R.P."/>
            <person name="Grigoriev I.V."/>
            <person name="Mortensen U.H."/>
            <person name="Andersen M.R."/>
            <person name="Baker S.E."/>
        </authorList>
    </citation>
    <scope>NUCLEOTIDE SEQUENCE [LARGE SCALE GENOMIC DNA]</scope>
    <source>
        <strain evidence="1 2">CBS 121591</strain>
    </source>
</reference>
<gene>
    <name evidence="1" type="ORF">BO82DRAFT_202807</name>
</gene>
<dbReference type="RefSeq" id="XP_025486777.1">
    <property type="nucleotide sequence ID" value="XM_025630622.1"/>
</dbReference>
<sequence>MTQMAVFIQSSPVPPASFEAYVWPQRAQQPPTWQTAGHSRCGGVDVDVVVWCGLSGSEGAWWSWGRGGGNEAKGWAGLGWGAGKVLPATSHRLPPPPPTAVIIIIIIIIIIDRISISISISNLLRCLWSGDGWIRPEGLTAWS</sequence>
<accession>A0A319BWH8</accession>
<protein>
    <submittedName>
        <fullName evidence="1">Uncharacterized protein</fullName>
    </submittedName>
</protein>
<dbReference type="AlphaFoldDB" id="A0A319BWH8"/>
<proteinExistence type="predicted"/>
<dbReference type="EMBL" id="KZ821755">
    <property type="protein sequence ID" value="PYH76577.1"/>
    <property type="molecule type" value="Genomic_DNA"/>
</dbReference>